<accession>A0A8X6MJL8</accession>
<evidence type="ECO:0000313" key="3">
    <source>
        <dbReference type="Proteomes" id="UP000887013"/>
    </source>
</evidence>
<dbReference type="EMBL" id="BMAW01046922">
    <property type="protein sequence ID" value="GFS57941.1"/>
    <property type="molecule type" value="Genomic_DNA"/>
</dbReference>
<name>A0A8X6MJL8_NEPPI</name>
<reference evidence="2" key="1">
    <citation type="submission" date="2020-08" db="EMBL/GenBank/DDBJ databases">
        <title>Multicomponent nature underlies the extraordinary mechanical properties of spider dragline silk.</title>
        <authorList>
            <person name="Kono N."/>
            <person name="Nakamura H."/>
            <person name="Mori M."/>
            <person name="Yoshida Y."/>
            <person name="Ohtoshi R."/>
            <person name="Malay A.D."/>
            <person name="Moran D.A.P."/>
            <person name="Tomita M."/>
            <person name="Numata K."/>
            <person name="Arakawa K."/>
        </authorList>
    </citation>
    <scope>NUCLEOTIDE SEQUENCE</scope>
</reference>
<protein>
    <submittedName>
        <fullName evidence="2">Uncharacterized protein</fullName>
    </submittedName>
</protein>
<comment type="caution">
    <text evidence="2">The sequence shown here is derived from an EMBL/GenBank/DDBJ whole genome shotgun (WGS) entry which is preliminary data.</text>
</comment>
<keyword evidence="3" id="KW-1185">Reference proteome</keyword>
<feature type="region of interest" description="Disordered" evidence="1">
    <location>
        <begin position="37"/>
        <end position="77"/>
    </location>
</feature>
<gene>
    <name evidence="2" type="ORF">NPIL_534291</name>
</gene>
<evidence type="ECO:0000313" key="2">
    <source>
        <dbReference type="EMBL" id="GFS57941.1"/>
    </source>
</evidence>
<feature type="compositionally biased region" description="Polar residues" evidence="1">
    <location>
        <begin position="64"/>
        <end position="77"/>
    </location>
</feature>
<organism evidence="2 3">
    <name type="scientific">Nephila pilipes</name>
    <name type="common">Giant wood spider</name>
    <name type="synonym">Nephila maculata</name>
    <dbReference type="NCBI Taxonomy" id="299642"/>
    <lineage>
        <taxon>Eukaryota</taxon>
        <taxon>Metazoa</taxon>
        <taxon>Ecdysozoa</taxon>
        <taxon>Arthropoda</taxon>
        <taxon>Chelicerata</taxon>
        <taxon>Arachnida</taxon>
        <taxon>Araneae</taxon>
        <taxon>Araneomorphae</taxon>
        <taxon>Entelegynae</taxon>
        <taxon>Araneoidea</taxon>
        <taxon>Nephilidae</taxon>
        <taxon>Nephila</taxon>
    </lineage>
</organism>
<dbReference type="Proteomes" id="UP000887013">
    <property type="component" value="Unassembled WGS sequence"/>
</dbReference>
<evidence type="ECO:0000256" key="1">
    <source>
        <dbReference type="SAM" id="MobiDB-lite"/>
    </source>
</evidence>
<dbReference type="AlphaFoldDB" id="A0A8X6MJL8"/>
<sequence>MTNVEEIVKEFEDQAESQARNGCLPLKGDVLKIMPVQKRTATTERTMLKNYEANNREHEEPNTEPASSEQTKPLTEY</sequence>
<proteinExistence type="predicted"/>